<proteinExistence type="predicted"/>
<protein>
    <recommendedName>
        <fullName evidence="3">Ribbon-helix-helix protein CopG domain-containing protein</fullName>
    </recommendedName>
</protein>
<accession>A0A1G2T217</accession>
<evidence type="ECO:0000313" key="1">
    <source>
        <dbReference type="EMBL" id="OHA91326.1"/>
    </source>
</evidence>
<gene>
    <name evidence="1" type="ORF">A2758_02605</name>
</gene>
<name>A0A1G2T217_9BACT</name>
<dbReference type="Proteomes" id="UP000178612">
    <property type="component" value="Unassembled WGS sequence"/>
</dbReference>
<evidence type="ECO:0008006" key="3">
    <source>
        <dbReference type="Google" id="ProtNLM"/>
    </source>
</evidence>
<dbReference type="AlphaFoldDB" id="A0A1G2T217"/>
<dbReference type="EMBL" id="MHVJ01000013">
    <property type="protein sequence ID" value="OHA91326.1"/>
    <property type="molecule type" value="Genomic_DNA"/>
</dbReference>
<organism evidence="1 2">
    <name type="scientific">Candidatus Zambryskibacteria bacterium RIFCSPHIGHO2_01_FULL_49_18</name>
    <dbReference type="NCBI Taxonomy" id="1802740"/>
    <lineage>
        <taxon>Bacteria</taxon>
        <taxon>Candidatus Zambryskiibacteriota</taxon>
    </lineage>
</organism>
<reference evidence="1 2" key="1">
    <citation type="journal article" date="2016" name="Nat. Commun.">
        <title>Thousands of microbial genomes shed light on interconnected biogeochemical processes in an aquifer system.</title>
        <authorList>
            <person name="Anantharaman K."/>
            <person name="Brown C.T."/>
            <person name="Hug L.A."/>
            <person name="Sharon I."/>
            <person name="Castelle C.J."/>
            <person name="Probst A.J."/>
            <person name="Thomas B.C."/>
            <person name="Singh A."/>
            <person name="Wilkins M.J."/>
            <person name="Karaoz U."/>
            <person name="Brodie E.L."/>
            <person name="Williams K.H."/>
            <person name="Hubbard S.S."/>
            <person name="Banfield J.F."/>
        </authorList>
    </citation>
    <scope>NUCLEOTIDE SEQUENCE [LARGE SCALE GENOMIC DNA]</scope>
</reference>
<evidence type="ECO:0000313" key="2">
    <source>
        <dbReference type="Proteomes" id="UP000178612"/>
    </source>
</evidence>
<comment type="caution">
    <text evidence="1">The sequence shown here is derived from an EMBL/GenBank/DDBJ whole genome shotgun (WGS) entry which is preliminary data.</text>
</comment>
<sequence length="76" mass="8815">MTKNVTISVPITKDQEQFIERRVESGLSANKAHAVRQALEVLREEDWRESLRRAEDDVRAGRIYYGDLDKLSRKLG</sequence>